<evidence type="ECO:0000313" key="4">
    <source>
        <dbReference type="Proteomes" id="UP001604277"/>
    </source>
</evidence>
<dbReference type="InterPro" id="IPR055414">
    <property type="entry name" value="LRR_R13L4/SHOC2-like"/>
</dbReference>
<dbReference type="Pfam" id="PF23598">
    <property type="entry name" value="LRR_14"/>
    <property type="match status" value="1"/>
</dbReference>
<dbReference type="InterPro" id="IPR032675">
    <property type="entry name" value="LRR_dom_sf"/>
</dbReference>
<sequence length="257" mass="30154">MVKFRHVHFKGEVIWDEREIMHESFQKNNLEALSTFLIKDENDVKFLRRSPSLHRLKCKFSSGYNQSKPYYYPTLNFLDHLESLSILFGARSIISNLISLPLNLRKLTLTYFKLNSKEMKMIGELPKLEVLKLESDIIEDYEWNPNEDEFQQLRFFKLHYSRIQLNVSSDHFPRLEQLVLRCYHTAIPSSLGDIPTLLKIKVQWCTKEVEESASKILEEQQENGNELLKDTVSGSNKLRGVMVLLETPILMNLIGLY</sequence>
<dbReference type="SUPFAM" id="SSF52058">
    <property type="entry name" value="L domain-like"/>
    <property type="match status" value="1"/>
</dbReference>
<proteinExistence type="predicted"/>
<dbReference type="PANTHER" id="PTHR15140:SF33">
    <property type="entry name" value="LATE BLIGHT RESISTANCE PROTEIN HOMOLOG R1A-3 ISOFORM X1"/>
    <property type="match status" value="1"/>
</dbReference>
<dbReference type="AlphaFoldDB" id="A0ABD1QUC7"/>
<comment type="caution">
    <text evidence="3">The sequence shown here is derived from an EMBL/GenBank/DDBJ whole genome shotgun (WGS) entry which is preliminary data.</text>
</comment>
<gene>
    <name evidence="3" type="ORF">Fot_48152</name>
</gene>
<evidence type="ECO:0000256" key="1">
    <source>
        <dbReference type="ARBA" id="ARBA00022737"/>
    </source>
</evidence>
<keyword evidence="4" id="KW-1185">Reference proteome</keyword>
<reference evidence="4" key="1">
    <citation type="submission" date="2024-07" db="EMBL/GenBank/DDBJ databases">
        <title>Two chromosome-level genome assemblies of Korean endemic species Abeliophyllum distichum and Forsythia ovata (Oleaceae).</title>
        <authorList>
            <person name="Jang H."/>
        </authorList>
    </citation>
    <scope>NUCLEOTIDE SEQUENCE [LARGE SCALE GENOMIC DNA]</scope>
</reference>
<dbReference type="EMBL" id="JBFOLJ010000014">
    <property type="protein sequence ID" value="KAL2479138.1"/>
    <property type="molecule type" value="Genomic_DNA"/>
</dbReference>
<protein>
    <submittedName>
        <fullName evidence="3">Late blight resistance protein-like protein R1B-8</fullName>
    </submittedName>
</protein>
<name>A0ABD1QUC7_9LAMI</name>
<evidence type="ECO:0000259" key="2">
    <source>
        <dbReference type="Pfam" id="PF23598"/>
    </source>
</evidence>
<organism evidence="3 4">
    <name type="scientific">Forsythia ovata</name>
    <dbReference type="NCBI Taxonomy" id="205694"/>
    <lineage>
        <taxon>Eukaryota</taxon>
        <taxon>Viridiplantae</taxon>
        <taxon>Streptophyta</taxon>
        <taxon>Embryophyta</taxon>
        <taxon>Tracheophyta</taxon>
        <taxon>Spermatophyta</taxon>
        <taxon>Magnoliopsida</taxon>
        <taxon>eudicotyledons</taxon>
        <taxon>Gunneridae</taxon>
        <taxon>Pentapetalae</taxon>
        <taxon>asterids</taxon>
        <taxon>lamiids</taxon>
        <taxon>Lamiales</taxon>
        <taxon>Oleaceae</taxon>
        <taxon>Forsythieae</taxon>
        <taxon>Forsythia</taxon>
    </lineage>
</organism>
<dbReference type="Proteomes" id="UP001604277">
    <property type="component" value="Unassembled WGS sequence"/>
</dbReference>
<dbReference type="Gene3D" id="3.80.10.10">
    <property type="entry name" value="Ribonuclease Inhibitor"/>
    <property type="match status" value="1"/>
</dbReference>
<feature type="domain" description="Disease resistance R13L4/SHOC-2-like LRR" evidence="2">
    <location>
        <begin position="76"/>
        <end position="212"/>
    </location>
</feature>
<accession>A0ABD1QUC7</accession>
<dbReference type="PANTHER" id="PTHR15140">
    <property type="entry name" value="TUBULIN-SPECIFIC CHAPERONE E"/>
    <property type="match status" value="1"/>
</dbReference>
<evidence type="ECO:0000313" key="3">
    <source>
        <dbReference type="EMBL" id="KAL2479138.1"/>
    </source>
</evidence>
<keyword evidence="1" id="KW-0677">Repeat</keyword>